<dbReference type="Proteomes" id="UP000029409">
    <property type="component" value="Chromosome"/>
</dbReference>
<gene>
    <name evidence="1" type="ORF">PDUR_16985</name>
</gene>
<dbReference type="EMBL" id="CP009288">
    <property type="protein sequence ID" value="AIQ13420.1"/>
    <property type="molecule type" value="Genomic_DNA"/>
</dbReference>
<keyword evidence="2" id="KW-1185">Reference proteome</keyword>
<sequence>MTKKLRQIAFYGKRGLGKSTTSQNTLAQLTVPTPIDMDELERLLIDFSVVEDEDTALQTQAPK</sequence>
<dbReference type="AlphaFoldDB" id="A0A089HRU0"/>
<dbReference type="RefSeq" id="WP_042207216.1">
    <property type="nucleotide sequence ID" value="NZ_CP009288.1"/>
</dbReference>
<reference evidence="1 2" key="1">
    <citation type="submission" date="2014-08" db="EMBL/GenBank/DDBJ databases">
        <title>Comparative genomics of the Paenibacillus odorifer group.</title>
        <authorList>
            <person name="den Bakker H.C."/>
            <person name="Tsai Y.-C."/>
            <person name="Martin N."/>
            <person name="Korlach J."/>
            <person name="Wiedmann M."/>
        </authorList>
    </citation>
    <scope>NUCLEOTIDE SEQUENCE [LARGE SCALE GENOMIC DNA]</scope>
    <source>
        <strain evidence="1 2">DSM 1735</strain>
    </source>
</reference>
<name>A0A089HRU0_PAEDU</name>
<dbReference type="KEGG" id="pdu:PDUR_16985"/>
<protein>
    <submittedName>
        <fullName evidence="1">Uncharacterized protein</fullName>
    </submittedName>
</protein>
<evidence type="ECO:0000313" key="1">
    <source>
        <dbReference type="EMBL" id="AIQ13420.1"/>
    </source>
</evidence>
<evidence type="ECO:0000313" key="2">
    <source>
        <dbReference type="Proteomes" id="UP000029409"/>
    </source>
</evidence>
<accession>A0A089HRU0</accession>
<organism evidence="1 2">
    <name type="scientific">Paenibacillus durus</name>
    <name type="common">Paenibacillus azotofixans</name>
    <dbReference type="NCBI Taxonomy" id="44251"/>
    <lineage>
        <taxon>Bacteria</taxon>
        <taxon>Bacillati</taxon>
        <taxon>Bacillota</taxon>
        <taxon>Bacilli</taxon>
        <taxon>Bacillales</taxon>
        <taxon>Paenibacillaceae</taxon>
        <taxon>Paenibacillus</taxon>
    </lineage>
</organism>
<proteinExistence type="predicted"/>
<dbReference type="STRING" id="44251.PDUR_16985"/>